<dbReference type="Pfam" id="PF02954">
    <property type="entry name" value="HTH_8"/>
    <property type="match status" value="1"/>
</dbReference>
<name>A0A0F9A513_9ZZZZ</name>
<gene>
    <name evidence="8" type="ORF">LCGC14_2955940</name>
</gene>
<keyword evidence="3" id="KW-0805">Transcription regulation</keyword>
<dbReference type="GO" id="GO:0005524">
    <property type="term" value="F:ATP binding"/>
    <property type="evidence" value="ECO:0007669"/>
    <property type="project" value="UniProtKB-KW"/>
</dbReference>
<dbReference type="SUPFAM" id="SSF52540">
    <property type="entry name" value="P-loop containing nucleoside triphosphate hydrolases"/>
    <property type="match status" value="1"/>
</dbReference>
<sequence>HAPYTPDDELIDILRAACVPLSLAIENARIFQIEIDKAEQKVRHFDFRDIITVSPKMNDVLELIRKVTDIPTSILITGESGTGKELIARAIHYNSLRQDKPFITVNCAAIPEALLESEFFGHVKGAFTDAYADRKGLFESADGGTIFMDEINSMSSALQAKLLRVFQDNTFMKVGDTAPVTVDIRIITATNQDLKESVKSGSFREDLFYRLYVFHINVPPLRERKEDIPILTRAFMSRFASKFDRKVDSISSGAMESLMDYDWPGNIRELENAVERGVAVCEGPEIRSRDLPHEISSVENLMSDDMSLKRVERAHIQKVLVLAKGNKKAASDMLGINASTLWRKLK</sequence>
<accession>A0A0F9A513</accession>
<dbReference type="AlphaFoldDB" id="A0A0F9A513"/>
<evidence type="ECO:0000256" key="6">
    <source>
        <dbReference type="ARBA" id="ARBA00023163"/>
    </source>
</evidence>
<evidence type="ECO:0000256" key="3">
    <source>
        <dbReference type="ARBA" id="ARBA00023015"/>
    </source>
</evidence>
<dbReference type="PROSITE" id="PS00676">
    <property type="entry name" value="SIGMA54_INTERACT_2"/>
    <property type="match status" value="1"/>
</dbReference>
<dbReference type="Pfam" id="PF00158">
    <property type="entry name" value="Sigma54_activat"/>
    <property type="match status" value="1"/>
</dbReference>
<keyword evidence="2" id="KW-0067">ATP-binding</keyword>
<evidence type="ECO:0000259" key="7">
    <source>
        <dbReference type="PROSITE" id="PS50045"/>
    </source>
</evidence>
<evidence type="ECO:0000256" key="2">
    <source>
        <dbReference type="ARBA" id="ARBA00022840"/>
    </source>
</evidence>
<organism evidence="8">
    <name type="scientific">marine sediment metagenome</name>
    <dbReference type="NCBI Taxonomy" id="412755"/>
    <lineage>
        <taxon>unclassified sequences</taxon>
        <taxon>metagenomes</taxon>
        <taxon>ecological metagenomes</taxon>
    </lineage>
</organism>
<dbReference type="EMBL" id="LAZR01059704">
    <property type="protein sequence ID" value="KKK67251.1"/>
    <property type="molecule type" value="Genomic_DNA"/>
</dbReference>
<dbReference type="FunFam" id="3.40.50.300:FF:000006">
    <property type="entry name" value="DNA-binding transcriptional regulator NtrC"/>
    <property type="match status" value="1"/>
</dbReference>
<dbReference type="Gene3D" id="3.40.50.300">
    <property type="entry name" value="P-loop containing nucleotide triphosphate hydrolases"/>
    <property type="match status" value="1"/>
</dbReference>
<evidence type="ECO:0000256" key="4">
    <source>
        <dbReference type="ARBA" id="ARBA00023125"/>
    </source>
</evidence>
<dbReference type="Gene3D" id="1.10.10.60">
    <property type="entry name" value="Homeodomain-like"/>
    <property type="match status" value="1"/>
</dbReference>
<reference evidence="8" key="1">
    <citation type="journal article" date="2015" name="Nature">
        <title>Complex archaea that bridge the gap between prokaryotes and eukaryotes.</title>
        <authorList>
            <person name="Spang A."/>
            <person name="Saw J.H."/>
            <person name="Jorgensen S.L."/>
            <person name="Zaremba-Niedzwiedzka K."/>
            <person name="Martijn J."/>
            <person name="Lind A.E."/>
            <person name="van Eijk R."/>
            <person name="Schleper C."/>
            <person name="Guy L."/>
            <person name="Ettema T.J."/>
        </authorList>
    </citation>
    <scope>NUCLEOTIDE SEQUENCE</scope>
</reference>
<feature type="non-terminal residue" evidence="8">
    <location>
        <position position="1"/>
    </location>
</feature>
<keyword evidence="6" id="KW-0804">Transcription</keyword>
<dbReference type="InterPro" id="IPR002197">
    <property type="entry name" value="HTH_Fis"/>
</dbReference>
<keyword evidence="4" id="KW-0238">DNA-binding</keyword>
<dbReference type="PANTHER" id="PTHR32071">
    <property type="entry name" value="TRANSCRIPTIONAL REGULATORY PROTEIN"/>
    <property type="match status" value="1"/>
</dbReference>
<dbReference type="GO" id="GO:0006355">
    <property type="term" value="P:regulation of DNA-templated transcription"/>
    <property type="evidence" value="ECO:0007669"/>
    <property type="project" value="InterPro"/>
</dbReference>
<dbReference type="InterPro" id="IPR025944">
    <property type="entry name" value="Sigma_54_int_dom_CS"/>
</dbReference>
<dbReference type="SUPFAM" id="SSF46689">
    <property type="entry name" value="Homeodomain-like"/>
    <property type="match status" value="1"/>
</dbReference>
<evidence type="ECO:0000313" key="8">
    <source>
        <dbReference type="EMBL" id="KKK67251.1"/>
    </source>
</evidence>
<dbReference type="InterPro" id="IPR025662">
    <property type="entry name" value="Sigma_54_int_dom_ATP-bd_1"/>
</dbReference>
<protein>
    <recommendedName>
        <fullName evidence="7">Sigma-54 factor interaction domain-containing protein</fullName>
    </recommendedName>
</protein>
<dbReference type="PROSITE" id="PS50045">
    <property type="entry name" value="SIGMA54_INTERACT_4"/>
    <property type="match status" value="1"/>
</dbReference>
<keyword evidence="1" id="KW-0547">Nucleotide-binding</keyword>
<dbReference type="Gene3D" id="1.10.8.60">
    <property type="match status" value="1"/>
</dbReference>
<dbReference type="GO" id="GO:0043565">
    <property type="term" value="F:sequence-specific DNA binding"/>
    <property type="evidence" value="ECO:0007669"/>
    <property type="project" value="InterPro"/>
</dbReference>
<dbReference type="PROSITE" id="PS00675">
    <property type="entry name" value="SIGMA54_INTERACT_1"/>
    <property type="match status" value="1"/>
</dbReference>
<dbReference type="InterPro" id="IPR009057">
    <property type="entry name" value="Homeodomain-like_sf"/>
</dbReference>
<dbReference type="SMART" id="SM00382">
    <property type="entry name" value="AAA"/>
    <property type="match status" value="1"/>
</dbReference>
<dbReference type="InterPro" id="IPR027417">
    <property type="entry name" value="P-loop_NTPase"/>
</dbReference>
<dbReference type="InterPro" id="IPR003593">
    <property type="entry name" value="AAA+_ATPase"/>
</dbReference>
<feature type="domain" description="Sigma-54 factor interaction" evidence="7">
    <location>
        <begin position="50"/>
        <end position="279"/>
    </location>
</feature>
<evidence type="ECO:0000256" key="5">
    <source>
        <dbReference type="ARBA" id="ARBA00023159"/>
    </source>
</evidence>
<dbReference type="InterPro" id="IPR025943">
    <property type="entry name" value="Sigma_54_int_dom_ATP-bd_2"/>
</dbReference>
<comment type="caution">
    <text evidence="8">The sequence shown here is derived from an EMBL/GenBank/DDBJ whole genome shotgun (WGS) entry which is preliminary data.</text>
</comment>
<dbReference type="InterPro" id="IPR002078">
    <property type="entry name" value="Sigma_54_int"/>
</dbReference>
<dbReference type="PROSITE" id="PS00688">
    <property type="entry name" value="SIGMA54_INTERACT_3"/>
    <property type="match status" value="1"/>
</dbReference>
<dbReference type="InterPro" id="IPR058031">
    <property type="entry name" value="AAA_lid_NorR"/>
</dbReference>
<dbReference type="Pfam" id="PF25601">
    <property type="entry name" value="AAA_lid_14"/>
    <property type="match status" value="1"/>
</dbReference>
<proteinExistence type="predicted"/>
<keyword evidence="5" id="KW-0010">Activator</keyword>
<dbReference type="FunFam" id="1.10.8.60:FF:000014">
    <property type="entry name" value="DNA-binding transcriptional regulator NtrC"/>
    <property type="match status" value="1"/>
</dbReference>
<evidence type="ECO:0000256" key="1">
    <source>
        <dbReference type="ARBA" id="ARBA00022741"/>
    </source>
</evidence>
<dbReference type="CDD" id="cd00009">
    <property type="entry name" value="AAA"/>
    <property type="match status" value="1"/>
</dbReference>